<dbReference type="EMBL" id="CP104214">
    <property type="protein sequence ID" value="UWX68558.1"/>
    <property type="molecule type" value="Genomic_DNA"/>
</dbReference>
<accession>A0AAW3ER48</accession>
<evidence type="ECO:0000256" key="1">
    <source>
        <dbReference type="ARBA" id="ARBA00007169"/>
    </source>
</evidence>
<dbReference type="KEGG" id="bgo:BM43_3480"/>
<dbReference type="Gene3D" id="3.40.50.1820">
    <property type="entry name" value="alpha/beta hydrolase"/>
    <property type="match status" value="1"/>
</dbReference>
<dbReference type="Proteomes" id="UP001059745">
    <property type="component" value="Chromosome 1"/>
</dbReference>
<reference evidence="3 5" key="1">
    <citation type="submission" date="2014-04" db="EMBL/GenBank/DDBJ databases">
        <authorList>
            <person name="Bishop-Lilly K.A."/>
            <person name="Broomall S.M."/>
            <person name="Chain P.S."/>
            <person name="Chertkov O."/>
            <person name="Coyne S.R."/>
            <person name="Daligault H.E."/>
            <person name="Davenport K.W."/>
            <person name="Erkkila T."/>
            <person name="Frey K.G."/>
            <person name="Gibbons H.S."/>
            <person name="Gu W."/>
            <person name="Jaissle J."/>
            <person name="Johnson S.L."/>
            <person name="Koroleva G.I."/>
            <person name="Ladner J.T."/>
            <person name="Lo C.-C."/>
            <person name="Minogue T.D."/>
            <person name="Munk C."/>
            <person name="Palacios G.F."/>
            <person name="Redden C.L."/>
            <person name="Rosenzweig C.N."/>
            <person name="Scholz M.B."/>
            <person name="Teshima H."/>
            <person name="Xu Y."/>
        </authorList>
    </citation>
    <scope>NUCLEOTIDE SEQUENCE [LARGE SCALE GENOMIC DNA]</scope>
    <source>
        <strain evidence="5">gladioli</strain>
        <strain evidence="3">Gladioli</strain>
    </source>
</reference>
<name>A0AAW3ER48_BURGA</name>
<protein>
    <submittedName>
        <fullName evidence="4">Alpha/beta fold hydrolase</fullName>
    </submittedName>
    <submittedName>
        <fullName evidence="3">Thioesterase domain protein</fullName>
    </submittedName>
</protein>
<dbReference type="GO" id="GO:0016787">
    <property type="term" value="F:hydrolase activity"/>
    <property type="evidence" value="ECO:0007669"/>
    <property type="project" value="UniProtKB-KW"/>
</dbReference>
<dbReference type="SUPFAM" id="SSF53474">
    <property type="entry name" value="alpha/beta-Hydrolases"/>
    <property type="match status" value="1"/>
</dbReference>
<dbReference type="InterPro" id="IPR001031">
    <property type="entry name" value="Thioesterase"/>
</dbReference>
<evidence type="ECO:0000313" key="3">
    <source>
        <dbReference type="EMBL" id="KGC09601.1"/>
    </source>
</evidence>
<dbReference type="Pfam" id="PF00975">
    <property type="entry name" value="Thioesterase"/>
    <property type="match status" value="1"/>
</dbReference>
<organism evidence="3 5">
    <name type="scientific">Burkholderia gladioli</name>
    <name type="common">Pseudomonas marginata</name>
    <name type="synonym">Phytomonas marginata</name>
    <dbReference type="NCBI Taxonomy" id="28095"/>
    <lineage>
        <taxon>Bacteria</taxon>
        <taxon>Pseudomonadati</taxon>
        <taxon>Pseudomonadota</taxon>
        <taxon>Betaproteobacteria</taxon>
        <taxon>Burkholderiales</taxon>
        <taxon>Burkholderiaceae</taxon>
        <taxon>Burkholderia</taxon>
    </lineage>
</organism>
<evidence type="ECO:0000313" key="4">
    <source>
        <dbReference type="EMBL" id="UWX68558.1"/>
    </source>
</evidence>
<evidence type="ECO:0000259" key="2">
    <source>
        <dbReference type="Pfam" id="PF00975"/>
    </source>
</evidence>
<dbReference type="GO" id="GO:0008610">
    <property type="term" value="P:lipid biosynthetic process"/>
    <property type="evidence" value="ECO:0007669"/>
    <property type="project" value="TreeGrafter"/>
</dbReference>
<dbReference type="PANTHER" id="PTHR11487:SF0">
    <property type="entry name" value="S-ACYL FATTY ACID SYNTHASE THIOESTERASE, MEDIUM CHAIN"/>
    <property type="match status" value="1"/>
</dbReference>
<evidence type="ECO:0000313" key="5">
    <source>
        <dbReference type="Proteomes" id="UP000029590"/>
    </source>
</evidence>
<dbReference type="RefSeq" id="WP_036051419.1">
    <property type="nucleotide sequence ID" value="NZ_CADEPW010000008.1"/>
</dbReference>
<feature type="domain" description="Thioesterase" evidence="2">
    <location>
        <begin position="19"/>
        <end position="243"/>
    </location>
</feature>
<dbReference type="InterPro" id="IPR012223">
    <property type="entry name" value="TEII"/>
</dbReference>
<dbReference type="InterPro" id="IPR029058">
    <property type="entry name" value="AB_hydrolase_fold"/>
</dbReference>
<dbReference type="Proteomes" id="UP000029590">
    <property type="component" value="Unassembled WGS sequence"/>
</dbReference>
<comment type="similarity">
    <text evidence="1">Belongs to the thioesterase family.</text>
</comment>
<dbReference type="EMBL" id="JPGG01000018">
    <property type="protein sequence ID" value="KGC09601.1"/>
    <property type="molecule type" value="Genomic_DNA"/>
</dbReference>
<keyword evidence="4" id="KW-0378">Hydrolase</keyword>
<dbReference type="PANTHER" id="PTHR11487">
    <property type="entry name" value="THIOESTERASE"/>
    <property type="match status" value="1"/>
</dbReference>
<proteinExistence type="inferred from homology"/>
<sequence>MSTTPWFTSRPNGQARLRMFCFSYAGGSGSTYLPWQARLDPAIELVAVQLPGRASRLREAPIDSLPALVEQIAARIQFPDRLPFVFYGHSLGGLVAFELARYCKLRWMRTPRKLFISGCDAPRHRKAIRNVHELEGEAFIEALAQYNGTPPELLEHQELMSLLAPAIRADFAMAANYSYRPGPLLDMPIDVLSGRDDVDLDLEHLGAWQRETSADCQVQWFEGDHFFIHPGQAEAAVLAHLNTELAALLRDGAPA</sequence>
<reference evidence="4" key="2">
    <citation type="submission" date="2022-09" db="EMBL/GenBank/DDBJ databases">
        <title>Genomic of Burkholderia gladioli.</title>
        <authorList>
            <person name="Wu H."/>
        </authorList>
    </citation>
    <scope>NUCLEOTIDE SEQUENCE</scope>
    <source>
        <strain evidence="4">ZN-S4</strain>
    </source>
</reference>
<dbReference type="AlphaFoldDB" id="A0AAW3ER48"/>
<gene>
    <name evidence="3" type="ORF">DM48_5438</name>
    <name evidence="4" type="ORF">NYZ96_09870</name>
</gene>